<proteinExistence type="predicted"/>
<keyword evidence="3" id="KW-1185">Reference proteome</keyword>
<protein>
    <submittedName>
        <fullName evidence="2">Uncharacterized protein</fullName>
    </submittedName>
</protein>
<dbReference type="Proteomes" id="UP001295444">
    <property type="component" value="Chromosome 11"/>
</dbReference>
<feature type="region of interest" description="Disordered" evidence="1">
    <location>
        <begin position="1"/>
        <end position="33"/>
    </location>
</feature>
<feature type="compositionally biased region" description="Pro residues" evidence="1">
    <location>
        <begin position="1"/>
        <end position="10"/>
    </location>
</feature>
<dbReference type="EMBL" id="OW240922">
    <property type="protein sequence ID" value="CAH2321403.1"/>
    <property type="molecule type" value="Genomic_DNA"/>
</dbReference>
<sequence length="93" mass="9867">MDGDPSPHPRAPTTTMHPTCRSKGAPTRNGNSVTKMAEATCAGAETRNNLPAVAANKTIEGTGRTDHYCSHPRAGTLAFKRATQPVKLRRGRG</sequence>
<reference evidence="2" key="1">
    <citation type="submission" date="2022-03" db="EMBL/GenBank/DDBJ databases">
        <authorList>
            <person name="Alioto T."/>
            <person name="Alioto T."/>
            <person name="Gomez Garrido J."/>
        </authorList>
    </citation>
    <scope>NUCLEOTIDE SEQUENCE</scope>
</reference>
<evidence type="ECO:0000313" key="2">
    <source>
        <dbReference type="EMBL" id="CAH2321403.1"/>
    </source>
</evidence>
<name>A0AAD1WTB1_PELCU</name>
<evidence type="ECO:0000256" key="1">
    <source>
        <dbReference type="SAM" id="MobiDB-lite"/>
    </source>
</evidence>
<organism evidence="2 3">
    <name type="scientific">Pelobates cultripes</name>
    <name type="common">Western spadefoot toad</name>
    <dbReference type="NCBI Taxonomy" id="61616"/>
    <lineage>
        <taxon>Eukaryota</taxon>
        <taxon>Metazoa</taxon>
        <taxon>Chordata</taxon>
        <taxon>Craniata</taxon>
        <taxon>Vertebrata</taxon>
        <taxon>Euteleostomi</taxon>
        <taxon>Amphibia</taxon>
        <taxon>Batrachia</taxon>
        <taxon>Anura</taxon>
        <taxon>Pelobatoidea</taxon>
        <taxon>Pelobatidae</taxon>
        <taxon>Pelobates</taxon>
    </lineage>
</organism>
<evidence type="ECO:0000313" key="3">
    <source>
        <dbReference type="Proteomes" id="UP001295444"/>
    </source>
</evidence>
<gene>
    <name evidence="2" type="ORF">PECUL_23A006068</name>
</gene>
<accession>A0AAD1WTB1</accession>
<dbReference type="AlphaFoldDB" id="A0AAD1WTB1"/>